<dbReference type="Gene3D" id="1.10.510.10">
    <property type="entry name" value="Transferase(Phosphotransferase) domain 1"/>
    <property type="match status" value="1"/>
</dbReference>
<evidence type="ECO:0000259" key="6">
    <source>
        <dbReference type="PROSITE" id="PS50011"/>
    </source>
</evidence>
<dbReference type="EMBL" id="HBEQ01000853">
    <property type="protein sequence ID" value="CAD8513243.1"/>
    <property type="molecule type" value="Transcribed_RNA"/>
</dbReference>
<keyword evidence="4 5" id="KW-0067">ATP-binding</keyword>
<sequence>MTTTSLAAGAVAVPRVMRAGARVNRRRSIARRRKLTTPRAGFLDDVGVGDLGTSSLSSSAQVELANSIGRAVDRTYSELFPDLPSEVLGVSVPDTARALADAARPATDAAFQTLPDDAKSGLSDWWQREVDSGFTLVTGNAEYELALALLVFLWATGRPGVFGGAFDAYFANAFDAVLLNRKFDKDSLKMRGKLGDGSFGSVSYAEDTDTGKELVVKQAKSVQGAAQLQNAEEYMNRRVRRAPLVASGCAKYLGSYEVVEGASSPTLVWAFEGDVTLEELIVRRDFPECVEELLYGGARGGDDYAKRTSKVAKSVLRNLLSTLAGLHDIGIVHRDVKPANLVFMGRKFKLVDFGAAADLRTGKNYEPEQGLLDPFYSPPENFIMPERIPAPPPLRPLTASLSPLVWGTFLPDLFDSFSAGLVFLQMCVPQLRGRKVMDPNGSFRRLLEENNYDLRKWRKVVEPQGWDFSALDANLGLGWDLACRLVCKRNFLQRGRLGCNTALLHPFFWTP</sequence>
<dbReference type="PROSITE" id="PS00107">
    <property type="entry name" value="PROTEIN_KINASE_ATP"/>
    <property type="match status" value="1"/>
</dbReference>
<dbReference type="PROSITE" id="PS00108">
    <property type="entry name" value="PROTEIN_KINASE_ST"/>
    <property type="match status" value="1"/>
</dbReference>
<dbReference type="InterPro" id="IPR008271">
    <property type="entry name" value="Ser/Thr_kinase_AS"/>
</dbReference>
<dbReference type="Pfam" id="PF00069">
    <property type="entry name" value="Pkinase"/>
    <property type="match status" value="1"/>
</dbReference>
<dbReference type="PANTHER" id="PTHR46699">
    <property type="entry name" value="SERINE/THREONINE-PROTEIN KINASE STN8, CHLOROPLASTIC-RELATED"/>
    <property type="match status" value="1"/>
</dbReference>
<proteinExistence type="predicted"/>
<dbReference type="InterPro" id="IPR000719">
    <property type="entry name" value="Prot_kinase_dom"/>
</dbReference>
<evidence type="ECO:0000256" key="5">
    <source>
        <dbReference type="PROSITE-ProRule" id="PRU10141"/>
    </source>
</evidence>
<dbReference type="SMART" id="SM00220">
    <property type="entry name" value="S_TKc"/>
    <property type="match status" value="1"/>
</dbReference>
<evidence type="ECO:0000313" key="7">
    <source>
        <dbReference type="EMBL" id="CAD8513243.1"/>
    </source>
</evidence>
<gene>
    <name evidence="7" type="ORF">MCOM1403_LOCUS668</name>
</gene>
<protein>
    <recommendedName>
        <fullName evidence="6">Protein kinase domain-containing protein</fullName>
    </recommendedName>
</protein>
<organism evidence="7">
    <name type="scientific">Micromonas pusilla</name>
    <name type="common">Picoplanktonic green alga</name>
    <name type="synonym">Chromulina pusilla</name>
    <dbReference type="NCBI Taxonomy" id="38833"/>
    <lineage>
        <taxon>Eukaryota</taxon>
        <taxon>Viridiplantae</taxon>
        <taxon>Chlorophyta</taxon>
        <taxon>Mamiellophyceae</taxon>
        <taxon>Mamiellales</taxon>
        <taxon>Mamiellaceae</taxon>
        <taxon>Micromonas</taxon>
    </lineage>
</organism>
<accession>A0A7S0I7F4</accession>
<dbReference type="AlphaFoldDB" id="A0A7S0I7F4"/>
<evidence type="ECO:0000256" key="1">
    <source>
        <dbReference type="ARBA" id="ARBA00022679"/>
    </source>
</evidence>
<dbReference type="Gene3D" id="3.30.200.20">
    <property type="entry name" value="Phosphorylase Kinase, domain 1"/>
    <property type="match status" value="1"/>
</dbReference>
<name>A0A7S0I7F4_MICPS</name>
<keyword evidence="2 5" id="KW-0547">Nucleotide-binding</keyword>
<dbReference type="InterPro" id="IPR017441">
    <property type="entry name" value="Protein_kinase_ATP_BS"/>
</dbReference>
<feature type="domain" description="Protein kinase" evidence="6">
    <location>
        <begin position="188"/>
        <end position="508"/>
    </location>
</feature>
<dbReference type="GO" id="GO:0005524">
    <property type="term" value="F:ATP binding"/>
    <property type="evidence" value="ECO:0007669"/>
    <property type="project" value="UniProtKB-UniRule"/>
</dbReference>
<dbReference type="GO" id="GO:0004672">
    <property type="term" value="F:protein kinase activity"/>
    <property type="evidence" value="ECO:0007669"/>
    <property type="project" value="InterPro"/>
</dbReference>
<feature type="binding site" evidence="5">
    <location>
        <position position="217"/>
    </location>
    <ligand>
        <name>ATP</name>
        <dbReference type="ChEBI" id="CHEBI:30616"/>
    </ligand>
</feature>
<keyword evidence="1" id="KW-0808">Transferase</keyword>
<evidence type="ECO:0000256" key="2">
    <source>
        <dbReference type="ARBA" id="ARBA00022741"/>
    </source>
</evidence>
<dbReference type="SUPFAM" id="SSF56112">
    <property type="entry name" value="Protein kinase-like (PK-like)"/>
    <property type="match status" value="1"/>
</dbReference>
<evidence type="ECO:0000256" key="4">
    <source>
        <dbReference type="ARBA" id="ARBA00022840"/>
    </source>
</evidence>
<dbReference type="PROSITE" id="PS50011">
    <property type="entry name" value="PROTEIN_KINASE_DOM"/>
    <property type="match status" value="1"/>
</dbReference>
<dbReference type="InterPro" id="IPR011009">
    <property type="entry name" value="Kinase-like_dom_sf"/>
</dbReference>
<dbReference type="PANTHER" id="PTHR46699:SF1">
    <property type="entry name" value="SERINE_THREONINE-PROTEIN KINASE STN8, CHLOROPLASTIC"/>
    <property type="match status" value="1"/>
</dbReference>
<reference evidence="7" key="1">
    <citation type="submission" date="2021-01" db="EMBL/GenBank/DDBJ databases">
        <authorList>
            <person name="Corre E."/>
            <person name="Pelletier E."/>
            <person name="Niang G."/>
            <person name="Scheremetjew M."/>
            <person name="Finn R."/>
            <person name="Kale V."/>
            <person name="Holt S."/>
            <person name="Cochrane G."/>
            <person name="Meng A."/>
            <person name="Brown T."/>
            <person name="Cohen L."/>
        </authorList>
    </citation>
    <scope>NUCLEOTIDE SEQUENCE</scope>
    <source>
        <strain evidence="7">CCMP1723</strain>
    </source>
</reference>
<keyword evidence="3" id="KW-0418">Kinase</keyword>
<evidence type="ECO:0000256" key="3">
    <source>
        <dbReference type="ARBA" id="ARBA00022777"/>
    </source>
</evidence>